<evidence type="ECO:0000313" key="5">
    <source>
        <dbReference type="EMBL" id="KCZ54006.1"/>
    </source>
</evidence>
<dbReference type="InterPro" id="IPR036390">
    <property type="entry name" value="WH_DNA-bd_sf"/>
</dbReference>
<keyword evidence="2" id="KW-0238">DNA-binding</keyword>
<evidence type="ECO:0000256" key="3">
    <source>
        <dbReference type="ARBA" id="ARBA00023163"/>
    </source>
</evidence>
<dbReference type="GO" id="GO:0003700">
    <property type="term" value="F:DNA-binding transcription factor activity"/>
    <property type="evidence" value="ECO:0007669"/>
    <property type="project" value="InterPro"/>
</dbReference>
<evidence type="ECO:0000256" key="2">
    <source>
        <dbReference type="ARBA" id="ARBA00023125"/>
    </source>
</evidence>
<dbReference type="GO" id="GO:0003677">
    <property type="term" value="F:DNA binding"/>
    <property type="evidence" value="ECO:0007669"/>
    <property type="project" value="UniProtKB-KW"/>
</dbReference>
<evidence type="ECO:0000259" key="4">
    <source>
        <dbReference type="PROSITE" id="PS50995"/>
    </source>
</evidence>
<feature type="domain" description="HTH marR-type" evidence="4">
    <location>
        <begin position="11"/>
        <end position="137"/>
    </location>
</feature>
<dbReference type="SUPFAM" id="SSF46785">
    <property type="entry name" value="Winged helix' DNA-binding domain"/>
    <property type="match status" value="1"/>
</dbReference>
<dbReference type="PROSITE" id="PS50995">
    <property type="entry name" value="HTH_MARR_2"/>
    <property type="match status" value="1"/>
</dbReference>
<dbReference type="eggNOG" id="COG1846">
    <property type="taxonomic scope" value="Bacteria"/>
</dbReference>
<accession>A0A062U114</accession>
<comment type="caution">
    <text evidence="5">The sequence shown here is derived from an EMBL/GenBank/DDBJ whole genome shotgun (WGS) entry which is preliminary data.</text>
</comment>
<dbReference type="Pfam" id="PF12802">
    <property type="entry name" value="MarR_2"/>
    <property type="match status" value="1"/>
</dbReference>
<dbReference type="PANTHER" id="PTHR42756">
    <property type="entry name" value="TRANSCRIPTIONAL REGULATOR, MARR"/>
    <property type="match status" value="1"/>
</dbReference>
<dbReference type="RefSeq" id="WP_034796678.1">
    <property type="nucleotide sequence ID" value="NZ_AWFF01000043.1"/>
</dbReference>
<dbReference type="OrthoDB" id="2287011at2"/>
<dbReference type="STRING" id="1280946.HY29_02755"/>
<organism evidence="5 6">
    <name type="scientific">Hyphomonas beringensis</name>
    <dbReference type="NCBI Taxonomy" id="1280946"/>
    <lineage>
        <taxon>Bacteria</taxon>
        <taxon>Pseudomonadati</taxon>
        <taxon>Pseudomonadota</taxon>
        <taxon>Alphaproteobacteria</taxon>
        <taxon>Hyphomonadales</taxon>
        <taxon>Hyphomonadaceae</taxon>
        <taxon>Hyphomonas</taxon>
    </lineage>
</organism>
<dbReference type="SMART" id="SM00347">
    <property type="entry name" value="HTH_MARR"/>
    <property type="match status" value="1"/>
</dbReference>
<dbReference type="InterPro" id="IPR000835">
    <property type="entry name" value="HTH_MarR-typ"/>
</dbReference>
<protein>
    <recommendedName>
        <fullName evidence="4">HTH marR-type domain-containing protein</fullName>
    </recommendedName>
</protein>
<reference evidence="5 6" key="1">
    <citation type="journal article" date="2014" name="Antonie Van Leeuwenhoek">
        <title>Hyphomonas beringensis sp. nov. and Hyphomonas chukchiensis sp. nov., isolated from surface seawater of the Bering Sea and Chukchi Sea.</title>
        <authorList>
            <person name="Li C."/>
            <person name="Lai Q."/>
            <person name="Li G."/>
            <person name="Dong C."/>
            <person name="Wang J."/>
            <person name="Liao Y."/>
            <person name="Shao Z."/>
        </authorList>
    </citation>
    <scope>NUCLEOTIDE SEQUENCE [LARGE SCALE GENOMIC DNA]</scope>
    <source>
        <strain evidence="5 6">25B14_1</strain>
    </source>
</reference>
<dbReference type="InterPro" id="IPR036388">
    <property type="entry name" value="WH-like_DNA-bd_sf"/>
</dbReference>
<dbReference type="Proteomes" id="UP000027037">
    <property type="component" value="Unassembled WGS sequence"/>
</dbReference>
<sequence length="137" mass="15537">MHDDVTGRCTAGRLLRAARRITREYDDALRPVGLTVTQFGLLNAVGRYEPDSISELADLLALDRTTLSRNLKPLEKAGLIFRGEESEGRRRRLLLTTLGVRRLEEAYPLWQEVQDRTEARLGEEGRNHLKAGLNALR</sequence>
<evidence type="ECO:0000313" key="6">
    <source>
        <dbReference type="Proteomes" id="UP000027037"/>
    </source>
</evidence>
<gene>
    <name evidence="5" type="ORF">HY29_02755</name>
</gene>
<keyword evidence="3" id="KW-0804">Transcription</keyword>
<dbReference type="AlphaFoldDB" id="A0A062U114"/>
<dbReference type="EMBL" id="AWFF01000043">
    <property type="protein sequence ID" value="KCZ54006.1"/>
    <property type="molecule type" value="Genomic_DNA"/>
</dbReference>
<keyword evidence="6" id="KW-1185">Reference proteome</keyword>
<evidence type="ECO:0000256" key="1">
    <source>
        <dbReference type="ARBA" id="ARBA00023015"/>
    </source>
</evidence>
<dbReference type="Gene3D" id="1.10.10.10">
    <property type="entry name" value="Winged helix-like DNA-binding domain superfamily/Winged helix DNA-binding domain"/>
    <property type="match status" value="1"/>
</dbReference>
<proteinExistence type="predicted"/>
<dbReference type="PANTHER" id="PTHR42756:SF1">
    <property type="entry name" value="TRANSCRIPTIONAL REPRESSOR OF EMRAB OPERON"/>
    <property type="match status" value="1"/>
</dbReference>
<name>A0A062U114_9PROT</name>
<dbReference type="PATRIC" id="fig|1280946.3.peg.2177"/>
<keyword evidence="1" id="KW-0805">Transcription regulation</keyword>